<dbReference type="Proteomes" id="UP000242287">
    <property type="component" value="Unassembled WGS sequence"/>
</dbReference>
<proteinExistence type="predicted"/>
<name>A0A2A9N7J1_9AGAR</name>
<dbReference type="AlphaFoldDB" id="A0A2A9N7J1"/>
<organism evidence="1 2">
    <name type="scientific">Amanita thiersii Skay4041</name>
    <dbReference type="NCBI Taxonomy" id="703135"/>
    <lineage>
        <taxon>Eukaryota</taxon>
        <taxon>Fungi</taxon>
        <taxon>Dikarya</taxon>
        <taxon>Basidiomycota</taxon>
        <taxon>Agaricomycotina</taxon>
        <taxon>Agaricomycetes</taxon>
        <taxon>Agaricomycetidae</taxon>
        <taxon>Agaricales</taxon>
        <taxon>Pluteineae</taxon>
        <taxon>Amanitaceae</taxon>
        <taxon>Amanita</taxon>
    </lineage>
</organism>
<accession>A0A2A9N7J1</accession>
<evidence type="ECO:0000313" key="1">
    <source>
        <dbReference type="EMBL" id="PFH44744.1"/>
    </source>
</evidence>
<keyword evidence="2" id="KW-1185">Reference proteome</keyword>
<gene>
    <name evidence="1" type="ORF">AMATHDRAFT_10995</name>
</gene>
<protein>
    <submittedName>
        <fullName evidence="1">Uncharacterized protein</fullName>
    </submittedName>
</protein>
<dbReference type="EMBL" id="KZ302943">
    <property type="protein sequence ID" value="PFH44744.1"/>
    <property type="molecule type" value="Genomic_DNA"/>
</dbReference>
<evidence type="ECO:0000313" key="2">
    <source>
        <dbReference type="Proteomes" id="UP000242287"/>
    </source>
</evidence>
<reference evidence="1 2" key="1">
    <citation type="submission" date="2014-02" db="EMBL/GenBank/DDBJ databases">
        <title>Transposable element dynamics among asymbiotic and ectomycorrhizal Amanita fungi.</title>
        <authorList>
            <consortium name="DOE Joint Genome Institute"/>
            <person name="Hess J."/>
            <person name="Skrede I."/>
            <person name="Wolfe B."/>
            <person name="LaButti K."/>
            <person name="Ohm R.A."/>
            <person name="Grigoriev I.V."/>
            <person name="Pringle A."/>
        </authorList>
    </citation>
    <scope>NUCLEOTIDE SEQUENCE [LARGE SCALE GENOMIC DNA]</scope>
    <source>
        <strain evidence="1 2">SKay4041</strain>
    </source>
</reference>
<sequence>MTTIQQILKHHSKMTDVGLLLTTHVEEARARGLHTSILAINISQFQHDFMQLPRILLEE</sequence>